<protein>
    <recommendedName>
        <fullName evidence="6">Ribosomal RNA-processing protein 42</fullName>
    </recommendedName>
</protein>
<dbReference type="InterPro" id="IPR020568">
    <property type="entry name" value="Ribosomal_Su5_D2-typ_SF"/>
</dbReference>
<evidence type="ECO:0000256" key="2">
    <source>
        <dbReference type="ARBA" id="ARBA00004604"/>
    </source>
</evidence>
<dbReference type="GO" id="GO:0005730">
    <property type="term" value="C:nucleolus"/>
    <property type="evidence" value="ECO:0007669"/>
    <property type="project" value="UniProtKB-SubCell"/>
</dbReference>
<dbReference type="InterPro" id="IPR050590">
    <property type="entry name" value="Exosome_comp_Rrp42_subfam"/>
</dbReference>
<dbReference type="GO" id="GO:0071035">
    <property type="term" value="P:nuclear polyadenylation-dependent rRNA catabolic process"/>
    <property type="evidence" value="ECO:0007669"/>
    <property type="project" value="TreeGrafter"/>
</dbReference>
<evidence type="ECO:0000256" key="6">
    <source>
        <dbReference type="ARBA" id="ARBA00042523"/>
    </source>
</evidence>
<dbReference type="PANTHER" id="PTHR11097">
    <property type="entry name" value="EXOSOME COMPLEX EXONUCLEASE RIBOSOMAL RNA PROCESSING PROTEIN"/>
    <property type="match status" value="1"/>
</dbReference>
<dbReference type="GO" id="GO:0000467">
    <property type="term" value="P:exonucleolytic trimming to generate mature 3'-end of 5.8S rRNA from tricistronic rRNA transcript (SSU-rRNA, 5.8S rRNA, LSU-rRNA)"/>
    <property type="evidence" value="ECO:0007669"/>
    <property type="project" value="TreeGrafter"/>
</dbReference>
<evidence type="ECO:0000313" key="9">
    <source>
        <dbReference type="Proteomes" id="UP000039865"/>
    </source>
</evidence>
<dbReference type="Pfam" id="PF01138">
    <property type="entry name" value="RNase_PH"/>
    <property type="match status" value="1"/>
</dbReference>
<evidence type="ECO:0000313" key="8">
    <source>
        <dbReference type="EMBL" id="CDW84684.1"/>
    </source>
</evidence>
<dbReference type="PANTHER" id="PTHR11097:SF8">
    <property type="entry name" value="EXOSOME COMPLEX COMPONENT RRP42"/>
    <property type="match status" value="1"/>
</dbReference>
<dbReference type="GO" id="GO:0016075">
    <property type="term" value="P:rRNA catabolic process"/>
    <property type="evidence" value="ECO:0007669"/>
    <property type="project" value="TreeGrafter"/>
</dbReference>
<feature type="domain" description="Exoribonuclease phosphorolytic" evidence="7">
    <location>
        <begin position="30"/>
        <end position="167"/>
    </location>
</feature>
<dbReference type="GO" id="GO:0035925">
    <property type="term" value="F:mRNA 3'-UTR AU-rich region binding"/>
    <property type="evidence" value="ECO:0007669"/>
    <property type="project" value="TreeGrafter"/>
</dbReference>
<dbReference type="GO" id="GO:0000176">
    <property type="term" value="C:nuclear exosome (RNase complex)"/>
    <property type="evidence" value="ECO:0007669"/>
    <property type="project" value="TreeGrafter"/>
</dbReference>
<dbReference type="OrthoDB" id="272245at2759"/>
<sequence>MKQQICENEKVFIVDGLKQGIRRDGRGNLDFREFKIELGTIPHAFGSSSLIFGEEDINIICAIKADLQKPLPSEPNKGQIRFHLESSQTGSSLFTREEQSELNKNRLTSILNALYGNIINREELKVFEGQFCWFLNVDILVMEELSLQQIDFIGLAIRSAFLDFQLPSVNATLNNNTGKIEVGLVEEIYEDQENTDKLETLKSAKNSPYILSIGFIRDEAEDVVVIDADDQENQCFDQLLHISVDNNLRIYGIEQSKGRSLQSGLLSSKFFLQGNLTKILKPKIIEFERISQKLIKY</sequence>
<dbReference type="GO" id="GO:0034475">
    <property type="term" value="P:U4 snRNA 3'-end processing"/>
    <property type="evidence" value="ECO:0007669"/>
    <property type="project" value="TreeGrafter"/>
</dbReference>
<dbReference type="Gene3D" id="3.30.230.70">
    <property type="entry name" value="GHMP Kinase, N-terminal domain"/>
    <property type="match status" value="1"/>
</dbReference>
<gene>
    <name evidence="8" type="primary">Contig18935.g20086</name>
    <name evidence="8" type="ORF">STYLEM_13750</name>
</gene>
<dbReference type="SUPFAM" id="SSF55666">
    <property type="entry name" value="Ribonuclease PH domain 2-like"/>
    <property type="match status" value="1"/>
</dbReference>
<organism evidence="8 9">
    <name type="scientific">Stylonychia lemnae</name>
    <name type="common">Ciliate</name>
    <dbReference type="NCBI Taxonomy" id="5949"/>
    <lineage>
        <taxon>Eukaryota</taxon>
        <taxon>Sar</taxon>
        <taxon>Alveolata</taxon>
        <taxon>Ciliophora</taxon>
        <taxon>Intramacronucleata</taxon>
        <taxon>Spirotrichea</taxon>
        <taxon>Stichotrichia</taxon>
        <taxon>Sporadotrichida</taxon>
        <taxon>Oxytrichidae</taxon>
        <taxon>Stylonychinae</taxon>
        <taxon>Stylonychia</taxon>
    </lineage>
</organism>
<comment type="similarity">
    <text evidence="3">Belongs to the RNase PH family.</text>
</comment>
<keyword evidence="5" id="KW-0271">Exosome</keyword>
<dbReference type="EMBL" id="CCKQ01013060">
    <property type="protein sequence ID" value="CDW84684.1"/>
    <property type="molecule type" value="Genomic_DNA"/>
</dbReference>
<evidence type="ECO:0000256" key="3">
    <source>
        <dbReference type="ARBA" id="ARBA00006678"/>
    </source>
</evidence>
<accession>A0A078AR36</accession>
<dbReference type="GO" id="GO:0071038">
    <property type="term" value="P:TRAMP-dependent tRNA surveillance pathway"/>
    <property type="evidence" value="ECO:0007669"/>
    <property type="project" value="TreeGrafter"/>
</dbReference>
<dbReference type="GO" id="GO:0034476">
    <property type="term" value="P:U5 snRNA 3'-end processing"/>
    <property type="evidence" value="ECO:0007669"/>
    <property type="project" value="TreeGrafter"/>
</dbReference>
<evidence type="ECO:0000256" key="1">
    <source>
        <dbReference type="ARBA" id="ARBA00004496"/>
    </source>
</evidence>
<dbReference type="InterPro" id="IPR001247">
    <property type="entry name" value="ExoRNase_PH_dom1"/>
</dbReference>
<evidence type="ECO:0000256" key="4">
    <source>
        <dbReference type="ARBA" id="ARBA00022490"/>
    </source>
</evidence>
<dbReference type="Proteomes" id="UP000039865">
    <property type="component" value="Unassembled WGS sequence"/>
</dbReference>
<dbReference type="InterPro" id="IPR027408">
    <property type="entry name" value="PNPase/RNase_PH_dom_sf"/>
</dbReference>
<dbReference type="InterPro" id="IPR036345">
    <property type="entry name" value="ExoRNase_PH_dom2_sf"/>
</dbReference>
<dbReference type="FunCoup" id="A0A078AR36">
    <property type="interactions" value="268"/>
</dbReference>
<dbReference type="GO" id="GO:0071028">
    <property type="term" value="P:nuclear mRNA surveillance"/>
    <property type="evidence" value="ECO:0007669"/>
    <property type="project" value="TreeGrafter"/>
</dbReference>
<proteinExistence type="inferred from homology"/>
<dbReference type="GO" id="GO:0000177">
    <property type="term" value="C:cytoplasmic exosome (RNase complex)"/>
    <property type="evidence" value="ECO:0007669"/>
    <property type="project" value="TreeGrafter"/>
</dbReference>
<dbReference type="SUPFAM" id="SSF54211">
    <property type="entry name" value="Ribosomal protein S5 domain 2-like"/>
    <property type="match status" value="1"/>
</dbReference>
<keyword evidence="4" id="KW-0963">Cytoplasm</keyword>
<keyword evidence="9" id="KW-1185">Reference proteome</keyword>
<evidence type="ECO:0000256" key="5">
    <source>
        <dbReference type="ARBA" id="ARBA00022835"/>
    </source>
</evidence>
<dbReference type="GO" id="GO:0034473">
    <property type="term" value="P:U1 snRNA 3'-end processing"/>
    <property type="evidence" value="ECO:0007669"/>
    <property type="project" value="TreeGrafter"/>
</dbReference>
<dbReference type="InParanoid" id="A0A078AR36"/>
<evidence type="ECO:0000259" key="7">
    <source>
        <dbReference type="Pfam" id="PF01138"/>
    </source>
</evidence>
<reference evidence="8 9" key="1">
    <citation type="submission" date="2014-06" db="EMBL/GenBank/DDBJ databases">
        <authorList>
            <person name="Swart Estienne"/>
        </authorList>
    </citation>
    <scope>NUCLEOTIDE SEQUENCE [LARGE SCALE GENOMIC DNA]</scope>
    <source>
        <strain evidence="8 9">130c</strain>
    </source>
</reference>
<name>A0A078AR36_STYLE</name>
<comment type="subcellular location">
    <subcellularLocation>
        <location evidence="1">Cytoplasm</location>
    </subcellularLocation>
    <subcellularLocation>
        <location evidence="2">Nucleus</location>
        <location evidence="2">Nucleolus</location>
    </subcellularLocation>
</comment>
<dbReference type="AlphaFoldDB" id="A0A078AR36"/>